<gene>
    <name evidence="2" type="ORF">SNAT2548_LOCUS17309</name>
</gene>
<feature type="region of interest" description="Disordered" evidence="1">
    <location>
        <begin position="1"/>
        <end position="33"/>
    </location>
</feature>
<feature type="non-terminal residue" evidence="2">
    <location>
        <position position="1"/>
    </location>
</feature>
<evidence type="ECO:0000313" key="3">
    <source>
        <dbReference type="Proteomes" id="UP000604046"/>
    </source>
</evidence>
<dbReference type="EMBL" id="CAJNDS010002107">
    <property type="protein sequence ID" value="CAE7330863.1"/>
    <property type="molecule type" value="Genomic_DNA"/>
</dbReference>
<evidence type="ECO:0000313" key="2">
    <source>
        <dbReference type="EMBL" id="CAE7330863.1"/>
    </source>
</evidence>
<keyword evidence="3" id="KW-1185">Reference proteome</keyword>
<organism evidence="2 3">
    <name type="scientific">Symbiodinium natans</name>
    <dbReference type="NCBI Taxonomy" id="878477"/>
    <lineage>
        <taxon>Eukaryota</taxon>
        <taxon>Sar</taxon>
        <taxon>Alveolata</taxon>
        <taxon>Dinophyceae</taxon>
        <taxon>Suessiales</taxon>
        <taxon>Symbiodiniaceae</taxon>
        <taxon>Symbiodinium</taxon>
    </lineage>
</organism>
<dbReference type="OrthoDB" id="427610at2759"/>
<proteinExistence type="predicted"/>
<dbReference type="AlphaFoldDB" id="A0A812P6F4"/>
<evidence type="ECO:0000256" key="1">
    <source>
        <dbReference type="SAM" id="MobiDB-lite"/>
    </source>
</evidence>
<name>A0A812P6F4_9DINO</name>
<comment type="caution">
    <text evidence="2">The sequence shown here is derived from an EMBL/GenBank/DDBJ whole genome shotgun (WGS) entry which is preliminary data.</text>
</comment>
<accession>A0A812P6F4</accession>
<sequence length="102" mass="11367">ARRRGSALVRTPERWIPVPTTPSTPSSSPHKGWQEIQRLRGRSADHIDVQGCTALVRTLKRALRPGYMTQGRAPASFWRKAVKRGGNLAGLMRPEEIAEVRA</sequence>
<dbReference type="Proteomes" id="UP000604046">
    <property type="component" value="Unassembled WGS sequence"/>
</dbReference>
<protein>
    <submittedName>
        <fullName evidence="2">Uncharacterized protein</fullName>
    </submittedName>
</protein>
<reference evidence="2" key="1">
    <citation type="submission" date="2021-02" db="EMBL/GenBank/DDBJ databases">
        <authorList>
            <person name="Dougan E. K."/>
            <person name="Rhodes N."/>
            <person name="Thang M."/>
            <person name="Chan C."/>
        </authorList>
    </citation>
    <scope>NUCLEOTIDE SEQUENCE</scope>
</reference>